<gene>
    <name evidence="2" type="ORF">LCGC14_2170000</name>
</gene>
<feature type="region of interest" description="Disordered" evidence="1">
    <location>
        <begin position="129"/>
        <end position="152"/>
    </location>
</feature>
<accession>A0A0F9G312</accession>
<name>A0A0F9G312_9ZZZZ</name>
<dbReference type="AlphaFoldDB" id="A0A0F9G312"/>
<protein>
    <submittedName>
        <fullName evidence="2">Uncharacterized protein</fullName>
    </submittedName>
</protein>
<dbReference type="EMBL" id="LAZR01027997">
    <property type="protein sequence ID" value="KKL63945.1"/>
    <property type="molecule type" value="Genomic_DNA"/>
</dbReference>
<evidence type="ECO:0000256" key="1">
    <source>
        <dbReference type="SAM" id="MobiDB-lite"/>
    </source>
</evidence>
<organism evidence="2">
    <name type="scientific">marine sediment metagenome</name>
    <dbReference type="NCBI Taxonomy" id="412755"/>
    <lineage>
        <taxon>unclassified sequences</taxon>
        <taxon>metagenomes</taxon>
        <taxon>ecological metagenomes</taxon>
    </lineage>
</organism>
<sequence>FVWHKVKTPHDLPPYGWSGIWKYSTGEGVFNGTRDALYDNSHLGESVEWLQSIQVQGEEPPKVHQYKCDMCNKVQKLGGKQVFNHEWYIPPSGCIGGDYWKHGYYYVVCDCGRRIEIAKQNIDDVPVPTRENHPGVCSVKLPPTPEEKGGEG</sequence>
<proteinExistence type="predicted"/>
<comment type="caution">
    <text evidence="2">The sequence shown here is derived from an EMBL/GenBank/DDBJ whole genome shotgun (WGS) entry which is preliminary data.</text>
</comment>
<feature type="non-terminal residue" evidence="2">
    <location>
        <position position="1"/>
    </location>
</feature>
<reference evidence="2" key="1">
    <citation type="journal article" date="2015" name="Nature">
        <title>Complex archaea that bridge the gap between prokaryotes and eukaryotes.</title>
        <authorList>
            <person name="Spang A."/>
            <person name="Saw J.H."/>
            <person name="Jorgensen S.L."/>
            <person name="Zaremba-Niedzwiedzka K."/>
            <person name="Martijn J."/>
            <person name="Lind A.E."/>
            <person name="van Eijk R."/>
            <person name="Schleper C."/>
            <person name="Guy L."/>
            <person name="Ettema T.J."/>
        </authorList>
    </citation>
    <scope>NUCLEOTIDE SEQUENCE</scope>
</reference>
<evidence type="ECO:0000313" key="2">
    <source>
        <dbReference type="EMBL" id="KKL63945.1"/>
    </source>
</evidence>